<dbReference type="InterPro" id="IPR050105">
    <property type="entry name" value="MoCo_biosynth_MoaA/MoaC"/>
</dbReference>
<dbReference type="Gene3D" id="3.20.20.70">
    <property type="entry name" value="Aldolase class I"/>
    <property type="match status" value="1"/>
</dbReference>
<dbReference type="InterPro" id="IPR007197">
    <property type="entry name" value="rSAM"/>
</dbReference>
<keyword evidence="4" id="KW-0479">Metal-binding</keyword>
<dbReference type="SUPFAM" id="SSF102114">
    <property type="entry name" value="Radical SAM enzymes"/>
    <property type="match status" value="1"/>
</dbReference>
<keyword evidence="5" id="KW-0408">Iron</keyword>
<dbReference type="GO" id="GO:0061798">
    <property type="term" value="F:GTP 3',8'-cyclase activity"/>
    <property type="evidence" value="ECO:0007669"/>
    <property type="project" value="TreeGrafter"/>
</dbReference>
<accession>A0A1V3X619</accession>
<evidence type="ECO:0000313" key="10">
    <source>
        <dbReference type="Proteomes" id="UP000188532"/>
    </source>
</evidence>
<comment type="cofactor">
    <cofactor evidence="1">
        <name>[4Fe-4S] cluster</name>
        <dbReference type="ChEBI" id="CHEBI:49883"/>
    </cofactor>
</comment>
<organism evidence="9 10">
    <name type="scientific">Mycobacterium kansasii</name>
    <dbReference type="NCBI Taxonomy" id="1768"/>
    <lineage>
        <taxon>Bacteria</taxon>
        <taxon>Bacillati</taxon>
        <taxon>Actinomycetota</taxon>
        <taxon>Actinomycetes</taxon>
        <taxon>Mycobacteriales</taxon>
        <taxon>Mycobacteriaceae</taxon>
        <taxon>Mycobacterium</taxon>
    </lineage>
</organism>
<evidence type="ECO:0000259" key="8">
    <source>
        <dbReference type="PROSITE" id="PS51918"/>
    </source>
</evidence>
<keyword evidence="3" id="KW-0949">S-adenosyl-L-methionine</keyword>
<dbReference type="InterPro" id="IPR013785">
    <property type="entry name" value="Aldolase_TIM"/>
</dbReference>
<reference evidence="9 10" key="1">
    <citation type="submission" date="2017-02" db="EMBL/GenBank/DDBJ databases">
        <title>Complete genome sequences of Mycobacterium kansasii strains isolated from rhesus macaques.</title>
        <authorList>
            <person name="Panda A."/>
            <person name="Nagaraj S."/>
            <person name="Zhao X."/>
            <person name="Tettelin H."/>
            <person name="Detolla L.J."/>
        </authorList>
    </citation>
    <scope>NUCLEOTIDE SEQUENCE [LARGE SCALE GENOMIC DNA]</scope>
    <source>
        <strain evidence="9 10">11-3469</strain>
    </source>
</reference>
<evidence type="ECO:0000256" key="2">
    <source>
        <dbReference type="ARBA" id="ARBA00022485"/>
    </source>
</evidence>
<keyword evidence="6" id="KW-0411">Iron-sulfur</keyword>
<dbReference type="Pfam" id="PF04055">
    <property type="entry name" value="Radical_SAM"/>
    <property type="match status" value="1"/>
</dbReference>
<evidence type="ECO:0000256" key="1">
    <source>
        <dbReference type="ARBA" id="ARBA00001966"/>
    </source>
</evidence>
<evidence type="ECO:0000256" key="6">
    <source>
        <dbReference type="ARBA" id="ARBA00023014"/>
    </source>
</evidence>
<dbReference type="GO" id="GO:0006777">
    <property type="term" value="P:Mo-molybdopterin cofactor biosynthetic process"/>
    <property type="evidence" value="ECO:0007669"/>
    <property type="project" value="UniProtKB-KW"/>
</dbReference>
<name>A0A1V3X619_MYCKA</name>
<evidence type="ECO:0000256" key="7">
    <source>
        <dbReference type="ARBA" id="ARBA00023150"/>
    </source>
</evidence>
<dbReference type="GO" id="GO:0051539">
    <property type="term" value="F:4 iron, 4 sulfur cluster binding"/>
    <property type="evidence" value="ECO:0007669"/>
    <property type="project" value="UniProtKB-KW"/>
</dbReference>
<evidence type="ECO:0000256" key="4">
    <source>
        <dbReference type="ARBA" id="ARBA00022723"/>
    </source>
</evidence>
<dbReference type="CDD" id="cd01335">
    <property type="entry name" value="Radical_SAM"/>
    <property type="match status" value="1"/>
</dbReference>
<dbReference type="PANTHER" id="PTHR22960">
    <property type="entry name" value="MOLYBDOPTERIN COFACTOR SYNTHESIS PROTEIN A"/>
    <property type="match status" value="1"/>
</dbReference>
<dbReference type="InterPro" id="IPR058240">
    <property type="entry name" value="rSAM_sf"/>
</dbReference>
<dbReference type="Proteomes" id="UP000188532">
    <property type="component" value="Unassembled WGS sequence"/>
</dbReference>
<proteinExistence type="predicted"/>
<dbReference type="SFLD" id="SFLDG01067">
    <property type="entry name" value="SPASM/twitch_domain_containing"/>
    <property type="match status" value="1"/>
</dbReference>
<dbReference type="PROSITE" id="PS01305">
    <property type="entry name" value="MOAA_NIFB_PQQE"/>
    <property type="match status" value="1"/>
</dbReference>
<feature type="domain" description="Radical SAM core" evidence="8">
    <location>
        <begin position="1"/>
        <end position="80"/>
    </location>
</feature>
<dbReference type="AlphaFoldDB" id="A0A1V3X619"/>
<comment type="caution">
    <text evidence="9">The sequence shown here is derived from an EMBL/GenBank/DDBJ whole genome shotgun (WGS) entry which is preliminary data.</text>
</comment>
<dbReference type="GO" id="GO:0046872">
    <property type="term" value="F:metal ion binding"/>
    <property type="evidence" value="ECO:0007669"/>
    <property type="project" value="UniProtKB-KW"/>
</dbReference>
<sequence>MSLTHRCNLRCSYCMPADGLDRMADSDRLTDGEVVRLVGIVVARLGIREVRFTGGEPCCAAAWSPPLLRSHDCAPDRGSR</sequence>
<dbReference type="STRING" id="1768.B1T50_10630"/>
<keyword evidence="7" id="KW-0501">Molybdenum cofactor biosynthesis</keyword>
<protein>
    <submittedName>
        <fullName evidence="9">Radical SAM superfamily protein</fullName>
    </submittedName>
</protein>
<dbReference type="PROSITE" id="PS51918">
    <property type="entry name" value="RADICAL_SAM"/>
    <property type="match status" value="1"/>
</dbReference>
<dbReference type="PANTHER" id="PTHR22960:SF0">
    <property type="entry name" value="MOLYBDENUM COFACTOR BIOSYNTHESIS PROTEIN 1"/>
    <property type="match status" value="1"/>
</dbReference>
<dbReference type="EMBL" id="MVBN01000004">
    <property type="protein sequence ID" value="OOK74714.1"/>
    <property type="molecule type" value="Genomic_DNA"/>
</dbReference>
<dbReference type="GO" id="GO:0061799">
    <property type="term" value="F:cyclic pyranopterin monophosphate synthase activity"/>
    <property type="evidence" value="ECO:0007669"/>
    <property type="project" value="TreeGrafter"/>
</dbReference>
<evidence type="ECO:0000313" key="9">
    <source>
        <dbReference type="EMBL" id="OOK74714.1"/>
    </source>
</evidence>
<dbReference type="SFLD" id="SFLDS00029">
    <property type="entry name" value="Radical_SAM"/>
    <property type="match status" value="1"/>
</dbReference>
<dbReference type="InterPro" id="IPR000385">
    <property type="entry name" value="MoaA_NifB_PqqE_Fe-S-bd_CS"/>
</dbReference>
<gene>
    <name evidence="9" type="ORF">BZL29_4419</name>
</gene>
<evidence type="ECO:0000256" key="5">
    <source>
        <dbReference type="ARBA" id="ARBA00023004"/>
    </source>
</evidence>
<evidence type="ECO:0000256" key="3">
    <source>
        <dbReference type="ARBA" id="ARBA00022691"/>
    </source>
</evidence>
<keyword evidence="2" id="KW-0004">4Fe-4S</keyword>